<dbReference type="RefSeq" id="WP_057903647.1">
    <property type="nucleotide sequence ID" value="NZ_AZDA01000016.1"/>
</dbReference>
<sequence>MRHFLKSIVALGTLLVLAGCGQLKLTTTKTQYRPTQMMTVIKGQASHGAQLTYQLNGQQHTLKNNSGHFVLLVPASDRQQAVRIKATQGGQQQLKTVHVTRQPAITSYAALALKYNGGLAQMRLTAPQLPQKAATGIHTAIQTTAYQLRLNVQQQQVINAAFIVPLKTMKQTAGQKAFGTTFSLVSAALGANSQQVLKDFQKGIKNQQKDQTTFKTIRSNGITYNVSFSKTQLYIYLARDEG</sequence>
<evidence type="ECO:0000313" key="3">
    <source>
        <dbReference type="Proteomes" id="UP000051461"/>
    </source>
</evidence>
<keyword evidence="3" id="KW-1185">Reference proteome</keyword>
<keyword evidence="1" id="KW-0732">Signal</keyword>
<organism evidence="2 3">
    <name type="scientific">Loigolactobacillus bifermentans DSM 20003</name>
    <dbReference type="NCBI Taxonomy" id="1423726"/>
    <lineage>
        <taxon>Bacteria</taxon>
        <taxon>Bacillati</taxon>
        <taxon>Bacillota</taxon>
        <taxon>Bacilli</taxon>
        <taxon>Lactobacillales</taxon>
        <taxon>Lactobacillaceae</taxon>
        <taxon>Loigolactobacillus</taxon>
    </lineage>
</organism>
<dbReference type="PROSITE" id="PS51257">
    <property type="entry name" value="PROKAR_LIPOPROTEIN"/>
    <property type="match status" value="1"/>
</dbReference>
<evidence type="ECO:0000256" key="1">
    <source>
        <dbReference type="SAM" id="SignalP"/>
    </source>
</evidence>
<comment type="caution">
    <text evidence="2">The sequence shown here is derived from an EMBL/GenBank/DDBJ whole genome shotgun (WGS) entry which is preliminary data.</text>
</comment>
<dbReference type="PATRIC" id="fig|1423726.3.peg.1008"/>
<dbReference type="EMBL" id="AZDA01000016">
    <property type="protein sequence ID" value="KRK40344.1"/>
    <property type="molecule type" value="Genomic_DNA"/>
</dbReference>
<dbReference type="Proteomes" id="UP000051461">
    <property type="component" value="Unassembled WGS sequence"/>
</dbReference>
<evidence type="ECO:0008006" key="4">
    <source>
        <dbReference type="Google" id="ProtNLM"/>
    </source>
</evidence>
<feature type="chain" id="PRO_5038926283" description="Lipoprotein" evidence="1">
    <location>
        <begin position="19"/>
        <end position="242"/>
    </location>
</feature>
<protein>
    <recommendedName>
        <fullName evidence="4">Lipoprotein</fullName>
    </recommendedName>
</protein>
<dbReference type="OrthoDB" id="2151690at2"/>
<dbReference type="AlphaFoldDB" id="A0A0R1H276"/>
<proteinExistence type="predicted"/>
<dbReference type="STRING" id="1423726.FC07_GL000975"/>
<name>A0A0R1H276_9LACO</name>
<reference evidence="2 3" key="1">
    <citation type="journal article" date="2015" name="Genome Announc.">
        <title>Expanding the biotechnology potential of lactobacilli through comparative genomics of 213 strains and associated genera.</title>
        <authorList>
            <person name="Sun Z."/>
            <person name="Harris H.M."/>
            <person name="McCann A."/>
            <person name="Guo C."/>
            <person name="Argimon S."/>
            <person name="Zhang W."/>
            <person name="Yang X."/>
            <person name="Jeffery I.B."/>
            <person name="Cooney J.C."/>
            <person name="Kagawa T.F."/>
            <person name="Liu W."/>
            <person name="Song Y."/>
            <person name="Salvetti E."/>
            <person name="Wrobel A."/>
            <person name="Rasinkangas P."/>
            <person name="Parkhill J."/>
            <person name="Rea M.C."/>
            <person name="O'Sullivan O."/>
            <person name="Ritari J."/>
            <person name="Douillard F.P."/>
            <person name="Paul Ross R."/>
            <person name="Yang R."/>
            <person name="Briner A.E."/>
            <person name="Felis G.E."/>
            <person name="de Vos W.M."/>
            <person name="Barrangou R."/>
            <person name="Klaenhammer T.R."/>
            <person name="Caufield P.W."/>
            <person name="Cui Y."/>
            <person name="Zhang H."/>
            <person name="O'Toole P.W."/>
        </authorList>
    </citation>
    <scope>NUCLEOTIDE SEQUENCE [LARGE SCALE GENOMIC DNA]</scope>
    <source>
        <strain evidence="2 3">DSM 20003</strain>
    </source>
</reference>
<feature type="signal peptide" evidence="1">
    <location>
        <begin position="1"/>
        <end position="18"/>
    </location>
</feature>
<accession>A0A0R1H276</accession>
<evidence type="ECO:0000313" key="2">
    <source>
        <dbReference type="EMBL" id="KRK40344.1"/>
    </source>
</evidence>
<gene>
    <name evidence="2" type="ORF">FC07_GL000975</name>
</gene>